<comment type="pathway">
    <text evidence="3 12">Amino-acid biosynthesis; L-tryptophan biosynthesis; L-tryptophan from chorismate: step 5/5.</text>
</comment>
<dbReference type="InterPro" id="IPR023026">
    <property type="entry name" value="Trp_synth_beta/beta-like"/>
</dbReference>
<dbReference type="PANTHER" id="PTHR48077:SF3">
    <property type="entry name" value="TRYPTOPHAN SYNTHASE"/>
    <property type="match status" value="1"/>
</dbReference>
<evidence type="ECO:0000259" key="13">
    <source>
        <dbReference type="Pfam" id="PF00291"/>
    </source>
</evidence>
<evidence type="ECO:0000313" key="15">
    <source>
        <dbReference type="Proteomes" id="UP000295380"/>
    </source>
</evidence>
<keyword evidence="7 12" id="KW-0822">Tryptophan biosynthesis</keyword>
<sequence>MTKFSDLTRLPDAQGHFGPYGGRFVSETLSFALEELEKAYMSLRDDADFQAEFDRDLAHYVGRPSPLYHAERWSQKIGGAQIWLKREDLNHTGAHKINNTIGQALLAKKSGKPRVIAETGAGQHGVATATVAARLGLKCEIYMGAEDVERQKLNVYRMRLLGAEVHPVESGSRTLKDAMNEALRDWVTNVDDTFYIIGTVAGPHPYPAMVRDFTAVIGREAREQSLAQIGRLPDALVACVGGGSNAIGLFYPFIEDEDVAMVGVEAGGDGVETGRHAAPLTANAPSGVLHGNRTYLMSDASGQVSDTHSISAGLDYPGVGPEHALWKDVGRVSYVAANDEAVLEAFRELTRIEGIMPALESAHALAHAKVMAAAMRPDQHIVINLSGRGDKDIHTVAKLDGLEF</sequence>
<protein>
    <recommendedName>
        <fullName evidence="12">Tryptophan synthase beta chain</fullName>
        <ecNumber evidence="12">4.2.1.20</ecNumber>
    </recommendedName>
</protein>
<reference evidence="14 15" key="1">
    <citation type="submission" date="2019-03" db="EMBL/GenBank/DDBJ databases">
        <title>Genomic Encyclopedia of Type Strains, Phase IV (KMG-IV): sequencing the most valuable type-strain genomes for metagenomic binning, comparative biology and taxonomic classification.</title>
        <authorList>
            <person name="Goeker M."/>
        </authorList>
    </citation>
    <scope>NUCLEOTIDE SEQUENCE [LARGE SCALE GENOMIC DNA]</scope>
    <source>
        <strain evidence="14 15">DSM 6770</strain>
    </source>
</reference>
<keyword evidence="9 12" id="KW-0057">Aromatic amino acid biosynthesis</keyword>
<gene>
    <name evidence="12" type="primary">trpB</name>
    <name evidence="14" type="ORF">C8E00_101152</name>
</gene>
<dbReference type="GO" id="GO:0004834">
    <property type="term" value="F:tryptophan synthase activity"/>
    <property type="evidence" value="ECO:0007669"/>
    <property type="project" value="UniProtKB-UniRule"/>
</dbReference>
<dbReference type="FunFam" id="3.40.50.1100:FF:000004">
    <property type="entry name" value="Tryptophan synthase beta chain"/>
    <property type="match status" value="1"/>
</dbReference>
<dbReference type="PIRSF" id="PIRSF001413">
    <property type="entry name" value="Trp_syn_beta"/>
    <property type="match status" value="1"/>
</dbReference>
<dbReference type="EMBL" id="SOBR01000001">
    <property type="protein sequence ID" value="TDU24772.1"/>
    <property type="molecule type" value="Genomic_DNA"/>
</dbReference>
<dbReference type="HAMAP" id="MF_00133">
    <property type="entry name" value="Trp_synth_beta"/>
    <property type="match status" value="1"/>
</dbReference>
<evidence type="ECO:0000256" key="12">
    <source>
        <dbReference type="HAMAP-Rule" id="MF_00133"/>
    </source>
</evidence>
<proteinExistence type="inferred from homology"/>
<dbReference type="NCBIfam" id="TIGR00263">
    <property type="entry name" value="trpB"/>
    <property type="match status" value="1"/>
</dbReference>
<feature type="domain" description="Tryptophan synthase beta chain-like PALP" evidence="13">
    <location>
        <begin position="62"/>
        <end position="387"/>
    </location>
</feature>
<dbReference type="RefSeq" id="WP_208291852.1">
    <property type="nucleotide sequence ID" value="NZ_SOBR01000001.1"/>
</dbReference>
<evidence type="ECO:0000256" key="11">
    <source>
        <dbReference type="ARBA" id="ARBA00049047"/>
    </source>
</evidence>
<evidence type="ECO:0000256" key="9">
    <source>
        <dbReference type="ARBA" id="ARBA00023141"/>
    </source>
</evidence>
<dbReference type="Proteomes" id="UP000295380">
    <property type="component" value="Unassembled WGS sequence"/>
</dbReference>
<dbReference type="CDD" id="cd06446">
    <property type="entry name" value="Trp-synth_B"/>
    <property type="match status" value="1"/>
</dbReference>
<dbReference type="GO" id="GO:0005737">
    <property type="term" value="C:cytoplasm"/>
    <property type="evidence" value="ECO:0007669"/>
    <property type="project" value="TreeGrafter"/>
</dbReference>
<evidence type="ECO:0000256" key="6">
    <source>
        <dbReference type="ARBA" id="ARBA00022605"/>
    </source>
</evidence>
<dbReference type="EC" id="4.2.1.20" evidence="12"/>
<dbReference type="InterPro" id="IPR006654">
    <property type="entry name" value="Trp_synth_beta"/>
</dbReference>
<comment type="similarity">
    <text evidence="4 12">Belongs to the TrpB family.</text>
</comment>
<name>A0A4R7NVI4_9GAMM</name>
<evidence type="ECO:0000256" key="8">
    <source>
        <dbReference type="ARBA" id="ARBA00022898"/>
    </source>
</evidence>
<dbReference type="AlphaFoldDB" id="A0A4R7NVI4"/>
<evidence type="ECO:0000313" key="14">
    <source>
        <dbReference type="EMBL" id="TDU24772.1"/>
    </source>
</evidence>
<keyword evidence="15" id="KW-1185">Reference proteome</keyword>
<keyword evidence="6 12" id="KW-0028">Amino-acid biosynthesis</keyword>
<evidence type="ECO:0000256" key="1">
    <source>
        <dbReference type="ARBA" id="ARBA00001933"/>
    </source>
</evidence>
<keyword evidence="8 12" id="KW-0663">Pyridoxal phosphate</keyword>
<dbReference type="PROSITE" id="PS00168">
    <property type="entry name" value="TRP_SYNTHASE_BETA"/>
    <property type="match status" value="1"/>
</dbReference>
<evidence type="ECO:0000256" key="10">
    <source>
        <dbReference type="ARBA" id="ARBA00023239"/>
    </source>
</evidence>
<evidence type="ECO:0000256" key="2">
    <source>
        <dbReference type="ARBA" id="ARBA00002786"/>
    </source>
</evidence>
<dbReference type="InterPro" id="IPR006653">
    <property type="entry name" value="Trp_synth_b_CS"/>
</dbReference>
<dbReference type="InterPro" id="IPR001926">
    <property type="entry name" value="TrpB-like_PALP"/>
</dbReference>
<keyword evidence="10 12" id="KW-0456">Lyase</keyword>
<comment type="function">
    <text evidence="2 12">The beta subunit is responsible for the synthesis of L-tryptophan from indole and L-serine.</text>
</comment>
<comment type="catalytic activity">
    <reaction evidence="11 12">
        <text>(1S,2R)-1-C-(indol-3-yl)glycerol 3-phosphate + L-serine = D-glyceraldehyde 3-phosphate + L-tryptophan + H2O</text>
        <dbReference type="Rhea" id="RHEA:10532"/>
        <dbReference type="ChEBI" id="CHEBI:15377"/>
        <dbReference type="ChEBI" id="CHEBI:33384"/>
        <dbReference type="ChEBI" id="CHEBI:57912"/>
        <dbReference type="ChEBI" id="CHEBI:58866"/>
        <dbReference type="ChEBI" id="CHEBI:59776"/>
        <dbReference type="EC" id="4.2.1.20"/>
    </reaction>
</comment>
<evidence type="ECO:0000256" key="3">
    <source>
        <dbReference type="ARBA" id="ARBA00004733"/>
    </source>
</evidence>
<dbReference type="SUPFAM" id="SSF53686">
    <property type="entry name" value="Tryptophan synthase beta subunit-like PLP-dependent enzymes"/>
    <property type="match status" value="1"/>
</dbReference>
<evidence type="ECO:0000256" key="4">
    <source>
        <dbReference type="ARBA" id="ARBA00009982"/>
    </source>
</evidence>
<comment type="cofactor">
    <cofactor evidence="1 12">
        <name>pyridoxal 5'-phosphate</name>
        <dbReference type="ChEBI" id="CHEBI:597326"/>
    </cofactor>
</comment>
<evidence type="ECO:0000256" key="5">
    <source>
        <dbReference type="ARBA" id="ARBA00011270"/>
    </source>
</evidence>
<dbReference type="InterPro" id="IPR036052">
    <property type="entry name" value="TrpB-like_PALP_sf"/>
</dbReference>
<organism evidence="14 15">
    <name type="scientific">Chromohalobacter marismortui</name>
    <dbReference type="NCBI Taxonomy" id="42055"/>
    <lineage>
        <taxon>Bacteria</taxon>
        <taxon>Pseudomonadati</taxon>
        <taxon>Pseudomonadota</taxon>
        <taxon>Gammaproteobacteria</taxon>
        <taxon>Oceanospirillales</taxon>
        <taxon>Halomonadaceae</taxon>
        <taxon>Chromohalobacter</taxon>
    </lineage>
</organism>
<comment type="subunit">
    <text evidence="5 12">Tetramer of two alpha and two beta chains.</text>
</comment>
<evidence type="ECO:0000256" key="7">
    <source>
        <dbReference type="ARBA" id="ARBA00022822"/>
    </source>
</evidence>
<dbReference type="PANTHER" id="PTHR48077">
    <property type="entry name" value="TRYPTOPHAN SYNTHASE-RELATED"/>
    <property type="match status" value="1"/>
</dbReference>
<comment type="caution">
    <text evidence="14">The sequence shown here is derived from an EMBL/GenBank/DDBJ whole genome shotgun (WGS) entry which is preliminary data.</text>
</comment>
<dbReference type="Gene3D" id="3.40.50.1100">
    <property type="match status" value="2"/>
</dbReference>
<dbReference type="Pfam" id="PF00291">
    <property type="entry name" value="PALP"/>
    <property type="match status" value="1"/>
</dbReference>
<dbReference type="UniPathway" id="UPA00035">
    <property type="reaction ID" value="UER00044"/>
</dbReference>
<feature type="modified residue" description="N6-(pyridoxal phosphate)lysine" evidence="12">
    <location>
        <position position="96"/>
    </location>
</feature>
<accession>A0A4R7NVI4</accession>
<dbReference type="FunFam" id="3.40.50.1100:FF:000001">
    <property type="entry name" value="Tryptophan synthase beta chain"/>
    <property type="match status" value="1"/>
</dbReference>